<reference evidence="4 5" key="1">
    <citation type="journal article" date="2022" name="Nat. Ecol. Evol.">
        <title>A masculinizing supergene underlies an exaggerated male reproductive morph in a spider.</title>
        <authorList>
            <person name="Hendrickx F."/>
            <person name="De Corte Z."/>
            <person name="Sonet G."/>
            <person name="Van Belleghem S.M."/>
            <person name="Kostlbacher S."/>
            <person name="Vangestel C."/>
        </authorList>
    </citation>
    <scope>NUCLEOTIDE SEQUENCE [LARGE SCALE GENOMIC DNA]</scope>
    <source>
        <strain evidence="4">W744_W776</strain>
    </source>
</reference>
<dbReference type="Pfam" id="PF13855">
    <property type="entry name" value="LRR_8"/>
    <property type="match status" value="1"/>
</dbReference>
<dbReference type="PROSITE" id="PS51450">
    <property type="entry name" value="LRR"/>
    <property type="match status" value="1"/>
</dbReference>
<dbReference type="Gene3D" id="3.80.10.10">
    <property type="entry name" value="Ribonuclease Inhibitor"/>
    <property type="match status" value="1"/>
</dbReference>
<dbReference type="EMBL" id="JAFNEN010000321">
    <property type="protein sequence ID" value="KAG8185894.1"/>
    <property type="molecule type" value="Genomic_DNA"/>
</dbReference>
<dbReference type="InterPro" id="IPR032675">
    <property type="entry name" value="LRR_dom_sf"/>
</dbReference>
<organism evidence="4 5">
    <name type="scientific">Oedothorax gibbosus</name>
    <dbReference type="NCBI Taxonomy" id="931172"/>
    <lineage>
        <taxon>Eukaryota</taxon>
        <taxon>Metazoa</taxon>
        <taxon>Ecdysozoa</taxon>
        <taxon>Arthropoda</taxon>
        <taxon>Chelicerata</taxon>
        <taxon>Arachnida</taxon>
        <taxon>Araneae</taxon>
        <taxon>Araneomorphae</taxon>
        <taxon>Entelegynae</taxon>
        <taxon>Araneoidea</taxon>
        <taxon>Linyphiidae</taxon>
        <taxon>Erigoninae</taxon>
        <taxon>Oedothorax</taxon>
    </lineage>
</organism>
<evidence type="ECO:0000256" key="3">
    <source>
        <dbReference type="SAM" id="MobiDB-lite"/>
    </source>
</evidence>
<keyword evidence="2" id="KW-0677">Repeat</keyword>
<dbReference type="InterPro" id="IPR050216">
    <property type="entry name" value="LRR_domain-containing"/>
</dbReference>
<evidence type="ECO:0000313" key="5">
    <source>
        <dbReference type="Proteomes" id="UP000827092"/>
    </source>
</evidence>
<evidence type="ECO:0000313" key="4">
    <source>
        <dbReference type="EMBL" id="KAG8185894.1"/>
    </source>
</evidence>
<evidence type="ECO:0008006" key="6">
    <source>
        <dbReference type="Google" id="ProtNLM"/>
    </source>
</evidence>
<protein>
    <recommendedName>
        <fullName evidence="6">Leucine-rich repeat-containing protein 20</fullName>
    </recommendedName>
</protein>
<dbReference type="PANTHER" id="PTHR48051:SF1">
    <property type="entry name" value="RAS SUPPRESSOR PROTEIN 1"/>
    <property type="match status" value="1"/>
</dbReference>
<accession>A0AAV6UNZ6</accession>
<proteinExistence type="predicted"/>
<dbReference type="SUPFAM" id="SSF52075">
    <property type="entry name" value="Outer arm dynein light chain 1"/>
    <property type="match status" value="1"/>
</dbReference>
<gene>
    <name evidence="4" type="ORF">JTE90_028894</name>
</gene>
<comment type="caution">
    <text evidence="4">The sequence shown here is derived from an EMBL/GenBank/DDBJ whole genome shotgun (WGS) entry which is preliminary data.</text>
</comment>
<name>A0AAV6UNZ6_9ARAC</name>
<dbReference type="Proteomes" id="UP000827092">
    <property type="component" value="Unassembled WGS sequence"/>
</dbReference>
<keyword evidence="5" id="KW-1185">Reference proteome</keyword>
<dbReference type="PANTHER" id="PTHR48051">
    <property type="match status" value="1"/>
</dbReference>
<dbReference type="GO" id="GO:0005737">
    <property type="term" value="C:cytoplasm"/>
    <property type="evidence" value="ECO:0007669"/>
    <property type="project" value="TreeGrafter"/>
</dbReference>
<dbReference type="PRINTS" id="PR00019">
    <property type="entry name" value="LEURICHRPT"/>
</dbReference>
<keyword evidence="1" id="KW-0433">Leucine-rich repeat</keyword>
<feature type="region of interest" description="Disordered" evidence="3">
    <location>
        <begin position="188"/>
        <end position="209"/>
    </location>
</feature>
<dbReference type="SMART" id="SM00369">
    <property type="entry name" value="LRR_TYP"/>
    <property type="match status" value="3"/>
</dbReference>
<evidence type="ECO:0000256" key="1">
    <source>
        <dbReference type="ARBA" id="ARBA00022614"/>
    </source>
</evidence>
<dbReference type="InterPro" id="IPR001611">
    <property type="entry name" value="Leu-rich_rpt"/>
</dbReference>
<evidence type="ECO:0000256" key="2">
    <source>
        <dbReference type="ARBA" id="ARBA00022737"/>
    </source>
</evidence>
<dbReference type="InterPro" id="IPR003591">
    <property type="entry name" value="Leu-rich_rpt_typical-subtyp"/>
</dbReference>
<dbReference type="AlphaFoldDB" id="A0AAV6UNZ6"/>
<sequence length="209" mass="23604">MLEIEQEFFPRQMIQVAMAGRAVTRVVNRCHSAAEDGKLDLSECELMSFPDAVYLLMRDTQLVSCDLSRNAFAKLPPQLPAKFTHVTALNLSQNRLSSLPDDIRELKSLQSLDLSRNDFMALPKAAFRPPRITRINLKGNFIVDVDVTRVRSAPVLRELNLEDNPLTRTSFVKLRSLRLPRLLVLLTEPKREDDDSSDEESSSPPEGSV</sequence>